<dbReference type="InterPro" id="IPR040255">
    <property type="entry name" value="Non-specific_endonuclease"/>
</dbReference>
<dbReference type="InterPro" id="IPR001604">
    <property type="entry name" value="Endo_G_ENPP1-like_dom"/>
</dbReference>
<name>A0A316WCY0_9FLAO</name>
<dbReference type="AlphaFoldDB" id="A0A316WCY0"/>
<sequence>SWGFDPRIEAAAQVGHKDFYGPASFDKGHMVRREDPGWGDSDAVARQAEDATFVYTNAVPQVAQLNQRSWLSLEDYVLQNARSEGFRISVFTGPVFRDDDPLYQGVQVPLEFWKVVAMIDADSGELGVSAYLLGQEGMMPSEGFRYG</sequence>
<feature type="active site" description="Proton acceptor" evidence="1">
    <location>
        <position position="29"/>
    </location>
</feature>
<dbReference type="Proteomes" id="UP000236413">
    <property type="component" value="Unassembled WGS sequence"/>
</dbReference>
<dbReference type="SMART" id="SM00477">
    <property type="entry name" value="NUC"/>
    <property type="match status" value="1"/>
</dbReference>
<dbReference type="SMART" id="SM00892">
    <property type="entry name" value="Endonuclease_NS"/>
    <property type="match status" value="1"/>
</dbReference>
<keyword evidence="5" id="KW-0378">Hydrolase</keyword>
<feature type="binding site" evidence="2">
    <location>
        <position position="66"/>
    </location>
    <ligand>
        <name>Mg(2+)</name>
        <dbReference type="ChEBI" id="CHEBI:18420"/>
        <note>catalytic</note>
    </ligand>
</feature>
<evidence type="ECO:0000259" key="3">
    <source>
        <dbReference type="SMART" id="SM00477"/>
    </source>
</evidence>
<keyword evidence="2" id="KW-0479">Metal-binding</keyword>
<organism evidence="5 6">
    <name type="scientific">Chryseobacterium viscerum</name>
    <dbReference type="NCBI Taxonomy" id="1037377"/>
    <lineage>
        <taxon>Bacteria</taxon>
        <taxon>Pseudomonadati</taxon>
        <taxon>Bacteroidota</taxon>
        <taxon>Flavobacteriia</taxon>
        <taxon>Flavobacteriales</taxon>
        <taxon>Weeksellaceae</taxon>
        <taxon>Chryseobacterium group</taxon>
        <taxon>Chryseobacterium</taxon>
    </lineage>
</organism>
<dbReference type="InterPro" id="IPR044925">
    <property type="entry name" value="His-Me_finger_sf"/>
</dbReference>
<dbReference type="GO" id="GO:0004519">
    <property type="term" value="F:endonuclease activity"/>
    <property type="evidence" value="ECO:0007669"/>
    <property type="project" value="TreeGrafter"/>
</dbReference>
<evidence type="ECO:0000259" key="4">
    <source>
        <dbReference type="SMART" id="SM00892"/>
    </source>
</evidence>
<feature type="domain" description="ENPP1-3/EXOG-like endonuclease/phosphodiesterase" evidence="3">
    <location>
        <begin position="2"/>
        <end position="141"/>
    </location>
</feature>
<reference evidence="5 6" key="1">
    <citation type="submission" date="2018-04" db="EMBL/GenBank/DDBJ databases">
        <title>Chryseobacterium oncorhynchi 701B-08T from rainbow trout, and Chryseobacterium viscerum 687B-08T from diseased fish.</title>
        <authorList>
            <person name="Jeong J.-J."/>
            <person name="Lee Y.J."/>
            <person name="Pathiraja D."/>
            <person name="Park B."/>
            <person name="Choi I.-G."/>
            <person name="Kim K.D."/>
        </authorList>
    </citation>
    <scope>NUCLEOTIDE SEQUENCE [LARGE SCALE GENOMIC DNA]</scope>
    <source>
        <strain evidence="5 6">687B-08</strain>
    </source>
</reference>
<dbReference type="Gene3D" id="3.40.570.10">
    <property type="entry name" value="Extracellular Endonuclease, subunit A"/>
    <property type="match status" value="1"/>
</dbReference>
<comment type="caution">
    <text evidence="5">The sequence shown here is derived from an EMBL/GenBank/DDBJ whole genome shotgun (WGS) entry which is preliminary data.</text>
</comment>
<protein>
    <submittedName>
        <fullName evidence="5">Protease</fullName>
    </submittedName>
</protein>
<dbReference type="PANTHER" id="PTHR13966:SF5">
    <property type="entry name" value="ENDONUCLEASE G, MITOCHONDRIAL"/>
    <property type="match status" value="1"/>
</dbReference>
<evidence type="ECO:0000256" key="2">
    <source>
        <dbReference type="PIRSR" id="PIRSR640255-2"/>
    </source>
</evidence>
<dbReference type="EMBL" id="PPEG02000055">
    <property type="protein sequence ID" value="PWN56948.1"/>
    <property type="molecule type" value="Genomic_DNA"/>
</dbReference>
<dbReference type="GO" id="GO:0006508">
    <property type="term" value="P:proteolysis"/>
    <property type="evidence" value="ECO:0007669"/>
    <property type="project" value="UniProtKB-KW"/>
</dbReference>
<evidence type="ECO:0000313" key="6">
    <source>
        <dbReference type="Proteomes" id="UP000236413"/>
    </source>
</evidence>
<dbReference type="GO" id="GO:0003676">
    <property type="term" value="F:nucleic acid binding"/>
    <property type="evidence" value="ECO:0007669"/>
    <property type="project" value="InterPro"/>
</dbReference>
<dbReference type="PANTHER" id="PTHR13966">
    <property type="entry name" value="ENDONUCLEASE RELATED"/>
    <property type="match status" value="1"/>
</dbReference>
<dbReference type="InterPro" id="IPR044929">
    <property type="entry name" value="DNA/RNA_non-sp_Endonuclease_sf"/>
</dbReference>
<feature type="domain" description="DNA/RNA non-specific endonuclease/pyrophosphatase/phosphodiesterase" evidence="4">
    <location>
        <begin position="1"/>
        <end position="147"/>
    </location>
</feature>
<proteinExistence type="predicted"/>
<dbReference type="GO" id="GO:0046872">
    <property type="term" value="F:metal ion binding"/>
    <property type="evidence" value="ECO:0007669"/>
    <property type="project" value="UniProtKB-KW"/>
</dbReference>
<dbReference type="InterPro" id="IPR020821">
    <property type="entry name" value="ENPP1-3/EXOG-like_nuc-like"/>
</dbReference>
<dbReference type="CDD" id="cd00091">
    <property type="entry name" value="NUC"/>
    <property type="match status" value="1"/>
</dbReference>
<accession>A0A316WCY0</accession>
<evidence type="ECO:0000256" key="1">
    <source>
        <dbReference type="PIRSR" id="PIRSR640255-1"/>
    </source>
</evidence>
<dbReference type="SUPFAM" id="SSF54060">
    <property type="entry name" value="His-Me finger endonucleases"/>
    <property type="match status" value="1"/>
</dbReference>
<evidence type="ECO:0000313" key="5">
    <source>
        <dbReference type="EMBL" id="PWN56948.1"/>
    </source>
</evidence>
<dbReference type="GO" id="GO:0008233">
    <property type="term" value="F:peptidase activity"/>
    <property type="evidence" value="ECO:0007669"/>
    <property type="project" value="UniProtKB-KW"/>
</dbReference>
<feature type="non-terminal residue" evidence="5">
    <location>
        <position position="147"/>
    </location>
</feature>
<feature type="non-terminal residue" evidence="5">
    <location>
        <position position="1"/>
    </location>
</feature>
<dbReference type="Pfam" id="PF01223">
    <property type="entry name" value="Endonuclease_NS"/>
    <property type="match status" value="1"/>
</dbReference>
<gene>
    <name evidence="5" type="ORF">C1634_025780</name>
</gene>
<keyword evidence="5" id="KW-0645">Protease</keyword>